<dbReference type="InParanoid" id="H3C1V3"/>
<dbReference type="InterPro" id="IPR058536">
    <property type="entry name" value="Ig_CFAP65_4th"/>
</dbReference>
<feature type="domain" description="CFAP65 eight Ig-like" evidence="4">
    <location>
        <begin position="831"/>
        <end position="951"/>
    </location>
</feature>
<dbReference type="Pfam" id="PF25249">
    <property type="entry name" value="Ig_CFAP65_7th"/>
    <property type="match status" value="1"/>
</dbReference>
<name>H3C1V3_TETNG</name>
<feature type="domain" description="CFAP65 seventh Ig-like" evidence="5">
    <location>
        <begin position="727"/>
        <end position="799"/>
    </location>
</feature>
<dbReference type="InterPro" id="IPR013783">
    <property type="entry name" value="Ig-like_fold"/>
</dbReference>
<evidence type="ECO:0000259" key="5">
    <source>
        <dbReference type="Pfam" id="PF25249"/>
    </source>
</evidence>
<dbReference type="Proteomes" id="UP000007303">
    <property type="component" value="Unassembled WGS sequence"/>
</dbReference>
<dbReference type="Pfam" id="PF25248">
    <property type="entry name" value="Ig_CFAP65_8th"/>
    <property type="match status" value="1"/>
</dbReference>
<dbReference type="Ensembl" id="ENSTNIT00000002569.1">
    <property type="protein sequence ID" value="ENSTNIP00000002220.1"/>
    <property type="gene ID" value="ENSTNIG00000001742.1"/>
</dbReference>
<dbReference type="Pfam" id="PF24771">
    <property type="entry name" value="Ig_CFAP74_1st"/>
    <property type="match status" value="1"/>
</dbReference>
<dbReference type="PANTHER" id="PTHR46127">
    <property type="entry name" value="CILIA- AND FLAGELLA-ASSOCIATED PROTEIN 65"/>
    <property type="match status" value="1"/>
</dbReference>
<evidence type="ECO:0000259" key="4">
    <source>
        <dbReference type="Pfam" id="PF25248"/>
    </source>
</evidence>
<dbReference type="InterPro" id="IPR057470">
    <property type="entry name" value="Ig_CFAP65_7th"/>
</dbReference>
<evidence type="ECO:0000313" key="7">
    <source>
        <dbReference type="Proteomes" id="UP000007303"/>
    </source>
</evidence>
<protein>
    <submittedName>
        <fullName evidence="6">Uncharacterized protein</fullName>
    </submittedName>
</protein>
<dbReference type="GeneTree" id="ENSGT00430000031142"/>
<dbReference type="InterPro" id="IPR056344">
    <property type="entry name" value="Ig_CFAP65-like_9th"/>
</dbReference>
<dbReference type="InterPro" id="IPR057467">
    <property type="entry name" value="Ig_CFAP65_8th"/>
</dbReference>
<dbReference type="InterPro" id="IPR052614">
    <property type="entry name" value="CFAP65"/>
</dbReference>
<organism evidence="6 7">
    <name type="scientific">Tetraodon nigroviridis</name>
    <name type="common">Spotted green pufferfish</name>
    <name type="synonym">Chelonodon nigroviridis</name>
    <dbReference type="NCBI Taxonomy" id="99883"/>
    <lineage>
        <taxon>Eukaryota</taxon>
        <taxon>Metazoa</taxon>
        <taxon>Chordata</taxon>
        <taxon>Craniata</taxon>
        <taxon>Vertebrata</taxon>
        <taxon>Euteleostomi</taxon>
        <taxon>Actinopterygii</taxon>
        <taxon>Neopterygii</taxon>
        <taxon>Teleostei</taxon>
        <taxon>Neoteleostei</taxon>
        <taxon>Acanthomorphata</taxon>
        <taxon>Eupercaria</taxon>
        <taxon>Tetraodontiformes</taxon>
        <taxon>Tetradontoidea</taxon>
        <taxon>Tetraodontidae</taxon>
        <taxon>Tetraodon</taxon>
    </lineage>
</organism>
<accession>H3C1V3</accession>
<reference evidence="6" key="2">
    <citation type="submission" date="2025-08" db="UniProtKB">
        <authorList>
            <consortium name="Ensembl"/>
        </authorList>
    </citation>
    <scope>IDENTIFICATION</scope>
</reference>
<dbReference type="Pfam" id="PF24816">
    <property type="entry name" value="Ig_CFAP65__9th"/>
    <property type="match status" value="1"/>
</dbReference>
<feature type="domain" description="CFAP65 fourth Ig-like" evidence="2">
    <location>
        <begin position="328"/>
        <end position="422"/>
    </location>
</feature>
<dbReference type="OMA" id="QQLKVMV"/>
<dbReference type="Gene3D" id="2.60.40.10">
    <property type="entry name" value="Immunoglobulins"/>
    <property type="match status" value="7"/>
</dbReference>
<dbReference type="Pfam" id="PF24507">
    <property type="entry name" value="Ig_CFAP65_4th"/>
    <property type="match status" value="1"/>
</dbReference>
<reference evidence="6" key="3">
    <citation type="submission" date="2025-09" db="UniProtKB">
        <authorList>
            <consortium name="Ensembl"/>
        </authorList>
    </citation>
    <scope>IDENTIFICATION</scope>
</reference>
<dbReference type="GO" id="GO:0005737">
    <property type="term" value="C:cytoplasm"/>
    <property type="evidence" value="ECO:0007669"/>
    <property type="project" value="UniProtKB-SubCell"/>
</dbReference>
<dbReference type="GO" id="GO:0007288">
    <property type="term" value="P:sperm axoneme assembly"/>
    <property type="evidence" value="ECO:0007669"/>
    <property type="project" value="TreeGrafter"/>
</dbReference>
<dbReference type="GO" id="GO:0036126">
    <property type="term" value="C:sperm flagellum"/>
    <property type="evidence" value="ECO:0007669"/>
    <property type="project" value="TreeGrafter"/>
</dbReference>
<evidence type="ECO:0000259" key="1">
    <source>
        <dbReference type="Pfam" id="PF24291"/>
    </source>
</evidence>
<dbReference type="InterPro" id="IPR056305">
    <property type="entry name" value="Ig_CFAP65_10th"/>
</dbReference>
<sequence>GLITESELVWEDWNLEREFTKTLVLKNTHSKQRLIRVRPPATEFFTVVAQETVFLSPGTTCSIPVIFKPLQITQYKDSIEFQSKGGSIRVSLNATVPRHDLEVPESVLLPMCAVEHSSSATFLLRNKSKLQTFFQWECQAPFQLSPERGLLKARQNCCITVVFQPQAALVYQGLTHCWFGEESNDTKSSCTVLLQGEASIPYLQIRIPGAEKQRDPVLSFGSVAVGKSSQKQFEIFNPCAVTASFCLSMLTDWAPLSGLEFSCPDTEGEVVPGGSVHPNVTYTPTVVDSASVHYLSLKCRGSLSEPLLKLTGSCVGKPGAKVSLSSSVVNFGCVEEGEKRVKRVELINSSPAEAVYQWDLDCGGHSVFSIHPACGIVRPHGQTSLKAVYRPTGATAHHRRVPCLILHKDPVFLDLLGTCNSESKQPSQKVTRKKGMRGLFEILLCFFFGHSQVPRPELAEVKAPMEEYYQSWLRCTNSQGLAALTPLAVTVEPMNLVFIVKTSSPVCASWTLSRTVSITNNTKLALSLLWTSAPDSPFSVLPPSYNLSPLKCTSFIVTYGPKQPNTVDAAQLECFAYYQLARVMSTFRENCVLYPPYCVNVRVVGHMLPPDKKQTIPSCSLKPSSVVFPALDIPSYQMALLQNCGDCPVTFSLDDNTCSTSTETVAVVPSCGLIQPGSNQILILRSNPSEHSTRQEFSIPLLLNAAENPMALTVACGMENLSMSLESDDSLYFQPTMVGSSTNRQQRIRNLSHLPLRFRWSIPEPDQGFISVKPDCGELQPNDSSVQMWSFSPLEEKEYTFAPKLIFWPTQTPECNDSDLTLKATGVGSKGFIVAEKSIVDVGEIVVGGYRSIELPLLNQSPCSVLFCLSVKETLLDKNLAVAPRITLSGIFCSIELDFEVGTIPSKSQLPLQLTVKPHRQAKYQWTISYQMLSTTGCALSPPQDVCEVHAQAVFPSLQVVNVRGGGSLCSLSKLHLWKLFSLDCLNQHLLWNPSPAEALSQHRFMLISLAHIHFSFLDTAVEFNFNAAPLNSDPSTIILMFYNPGSLSVDWAFLFPEDQQIKLGFQAVTGNTNVTALKAHANHLFTIFPRSGILLPGQQVAVQLRYRHDFVGTDQLPVVFQLSHGREFLLKFEGVTVDRDRLCVVCPSKQHVFTSVFIGDGNPPRQQVYGLYNGCAMPFLYQVDLSVLSQLQKDNFNHPLLHCLNPEGKVLPGQTVVLEWIFSPMEAKMYQFEIPIRIRDGDSVLVRFEGCGITTPALRSKTPFSSTDMRMYQQHLQKKPFPEQAASLSEDSICLGDIPVLSQFSRLLCLTNSSSPETIYYRWVMDNQQVLVVQIHPEEGYLPPGETAVCVVTFTAAEYPTCYQLDVICQIIQKTVLTRYQQALRRWEGARQQCGFIATDEKPSLNTSEEGAEAPNIKCPTIRKYKTLPPIGAAAPCEPAIVVCALKAQRQAAREAALWTPPEPPQAALIHLEVTARSH</sequence>
<dbReference type="HOGENOM" id="CLU_000944_1_0_1"/>
<keyword evidence="7" id="KW-1185">Reference proteome</keyword>
<evidence type="ECO:0000313" key="6">
    <source>
        <dbReference type="Ensembl" id="ENSTNIP00000002220.1"/>
    </source>
</evidence>
<feature type="domain" description="CFAP65 tenth Ig-like" evidence="1">
    <location>
        <begin position="1138"/>
        <end position="1256"/>
    </location>
</feature>
<evidence type="ECO:0000259" key="2">
    <source>
        <dbReference type="Pfam" id="PF24507"/>
    </source>
</evidence>
<feature type="domain" description="CFAP65-like ninth Ig-like" evidence="3">
    <location>
        <begin position="956"/>
        <end position="1135"/>
    </location>
</feature>
<reference evidence="7" key="1">
    <citation type="journal article" date="2004" name="Nature">
        <title>Genome duplication in the teleost fish Tetraodon nigroviridis reveals the early vertebrate proto-karyotype.</title>
        <authorList>
            <person name="Jaillon O."/>
            <person name="Aury J.-M."/>
            <person name="Brunet F."/>
            <person name="Petit J.-L."/>
            <person name="Stange-Thomann N."/>
            <person name="Mauceli E."/>
            <person name="Bouneau L."/>
            <person name="Fischer C."/>
            <person name="Ozouf-Costaz C."/>
            <person name="Bernot A."/>
            <person name="Nicaud S."/>
            <person name="Jaffe D."/>
            <person name="Fisher S."/>
            <person name="Lutfalla G."/>
            <person name="Dossat C."/>
            <person name="Segurens B."/>
            <person name="Dasilva C."/>
            <person name="Salanoubat M."/>
            <person name="Levy M."/>
            <person name="Boudet N."/>
            <person name="Castellano S."/>
            <person name="Anthouard V."/>
            <person name="Jubin C."/>
            <person name="Castelli V."/>
            <person name="Katinka M."/>
            <person name="Vacherie B."/>
            <person name="Biemont C."/>
            <person name="Skalli Z."/>
            <person name="Cattolico L."/>
            <person name="Poulain J."/>
            <person name="De Berardinis V."/>
            <person name="Cruaud C."/>
            <person name="Duprat S."/>
            <person name="Brottier P."/>
            <person name="Coutanceau J.-P."/>
            <person name="Gouzy J."/>
            <person name="Parra G."/>
            <person name="Lardier G."/>
            <person name="Chapple C."/>
            <person name="McKernan K.J."/>
            <person name="McEwan P."/>
            <person name="Bosak S."/>
            <person name="Kellis M."/>
            <person name="Volff J.-N."/>
            <person name="Guigo R."/>
            <person name="Zody M.C."/>
            <person name="Mesirov J."/>
            <person name="Lindblad-Toh K."/>
            <person name="Birren B."/>
            <person name="Nusbaum C."/>
            <person name="Kahn D."/>
            <person name="Robinson-Rechavi M."/>
            <person name="Laudet V."/>
            <person name="Schachter V."/>
            <person name="Quetier F."/>
            <person name="Saurin W."/>
            <person name="Scarpelli C."/>
            <person name="Wincker P."/>
            <person name="Lander E.S."/>
            <person name="Weissenbach J."/>
            <person name="Roest Crollius H."/>
        </authorList>
    </citation>
    <scope>NUCLEOTIDE SEQUENCE [LARGE SCALE GENOMIC DNA]</scope>
</reference>
<dbReference type="Pfam" id="PF24291">
    <property type="entry name" value="Ig_CFAP65"/>
    <property type="match status" value="1"/>
</dbReference>
<proteinExistence type="predicted"/>
<evidence type="ECO:0000259" key="3">
    <source>
        <dbReference type="Pfam" id="PF24816"/>
    </source>
</evidence>
<dbReference type="PANTHER" id="PTHR46127:SF1">
    <property type="entry name" value="CILIA- AND FLAGELLA-ASSOCIATED PROTEIN 65"/>
    <property type="match status" value="1"/>
</dbReference>